<evidence type="ECO:0000313" key="1">
    <source>
        <dbReference type="EMBL" id="NML40003.1"/>
    </source>
</evidence>
<dbReference type="EMBL" id="JABBGC010000002">
    <property type="protein sequence ID" value="NML40003.1"/>
    <property type="molecule type" value="Genomic_DNA"/>
</dbReference>
<name>A0A848GTE1_9BACT</name>
<protein>
    <submittedName>
        <fullName evidence="1">Uncharacterized protein</fullName>
    </submittedName>
</protein>
<sequence length="343" mass="39658">MNASIIADYLKQFEDYAPEPPKEADSSAASSNSNKFDNGHIFYALLEYIIRELPEREKHTYCYSLSQKLLRVCQSKERNVATYFVNKVEEQYALLNEEQALEYHALRSIFNPVMAYYHYYLQHDYERAEGYMLGLLENIDYLIGHGFLDGMYMKIEQYLNTARVYFNAGQYDKSARYARVVMQYLLSSGKETFEFPFSEVLRSANQLNSILALFFNGLIFKALAKPESGAFFRNDFLLAVFREMDISFNEMMEPATRDALAILLRISEGEEEEGLEMALDTQIFNEKVPASMRYFVLTALLHHNNAGDLLPEPLKNNIRLYQEKELGLTASQINVLRPLNAIV</sequence>
<comment type="caution">
    <text evidence="1">The sequence shown here is derived from an EMBL/GenBank/DDBJ whole genome shotgun (WGS) entry which is preliminary data.</text>
</comment>
<evidence type="ECO:0000313" key="2">
    <source>
        <dbReference type="Proteomes" id="UP000583266"/>
    </source>
</evidence>
<dbReference type="RefSeq" id="WP_169227047.1">
    <property type="nucleotide sequence ID" value="NZ_JABBGC010000002.1"/>
</dbReference>
<keyword evidence="2" id="KW-1185">Reference proteome</keyword>
<proteinExistence type="predicted"/>
<dbReference type="AlphaFoldDB" id="A0A848GTE1"/>
<dbReference type="Proteomes" id="UP000583266">
    <property type="component" value="Unassembled WGS sequence"/>
</dbReference>
<accession>A0A848GTE1</accession>
<organism evidence="1 2">
    <name type="scientific">Chitinophaga fulva</name>
    <dbReference type="NCBI Taxonomy" id="2728842"/>
    <lineage>
        <taxon>Bacteria</taxon>
        <taxon>Pseudomonadati</taxon>
        <taxon>Bacteroidota</taxon>
        <taxon>Chitinophagia</taxon>
        <taxon>Chitinophagales</taxon>
        <taxon>Chitinophagaceae</taxon>
        <taxon>Chitinophaga</taxon>
    </lineage>
</organism>
<gene>
    <name evidence="1" type="ORF">HHL17_22570</name>
</gene>
<reference evidence="1 2" key="1">
    <citation type="submission" date="2020-04" db="EMBL/GenBank/DDBJ databases">
        <title>Chitinophaga sp. G-6-1-13 sp. nov., isolated from soil.</title>
        <authorList>
            <person name="Dahal R.H."/>
            <person name="Chaudhary D.K."/>
        </authorList>
    </citation>
    <scope>NUCLEOTIDE SEQUENCE [LARGE SCALE GENOMIC DNA]</scope>
    <source>
        <strain evidence="1 2">G-6-1-13</strain>
    </source>
</reference>